<feature type="region of interest" description="Disordered" evidence="5">
    <location>
        <begin position="226"/>
        <end position="269"/>
    </location>
</feature>
<dbReference type="STRING" id="1262450.S3CMR2"/>
<dbReference type="PROSITE" id="PS50157">
    <property type="entry name" value="ZINC_FINGER_C2H2_2"/>
    <property type="match status" value="3"/>
</dbReference>
<evidence type="ECO:0000256" key="5">
    <source>
        <dbReference type="SAM" id="MobiDB-lite"/>
    </source>
</evidence>
<keyword evidence="8" id="KW-1185">Reference proteome</keyword>
<evidence type="ECO:0000256" key="1">
    <source>
        <dbReference type="ARBA" id="ARBA00022723"/>
    </source>
</evidence>
<evidence type="ECO:0000313" key="7">
    <source>
        <dbReference type="EMBL" id="EPE07803.1"/>
    </source>
</evidence>
<proteinExistence type="predicted"/>
<dbReference type="Proteomes" id="UP000016923">
    <property type="component" value="Unassembled WGS sequence"/>
</dbReference>
<dbReference type="OrthoDB" id="6910977at2759"/>
<keyword evidence="3" id="KW-0862">Zinc</keyword>
<dbReference type="GO" id="GO:0008270">
    <property type="term" value="F:zinc ion binding"/>
    <property type="evidence" value="ECO:0007669"/>
    <property type="project" value="UniProtKB-KW"/>
</dbReference>
<feature type="compositionally biased region" description="Polar residues" evidence="5">
    <location>
        <begin position="237"/>
        <end position="256"/>
    </location>
</feature>
<dbReference type="PANTHER" id="PTHR23235:SF120">
    <property type="entry name" value="KRUPPEL-LIKE FACTOR 15"/>
    <property type="match status" value="1"/>
</dbReference>
<dbReference type="FunFam" id="3.30.160.60:FF:000446">
    <property type="entry name" value="Zinc finger protein"/>
    <property type="match status" value="1"/>
</dbReference>
<dbReference type="eggNOG" id="KOG1721">
    <property type="taxonomic scope" value="Eukaryota"/>
</dbReference>
<dbReference type="GO" id="GO:0000981">
    <property type="term" value="F:DNA-binding transcription factor activity, RNA polymerase II-specific"/>
    <property type="evidence" value="ECO:0007669"/>
    <property type="project" value="TreeGrafter"/>
</dbReference>
<sequence>MDTTPSLNRFSSSPQNSYCPSEASSLEYHSPNLIAQQYSLSSLYVTGSFCSMESNQDSDIPLFALDTNQHPTWDHPTATLASNSSTGLPTALSVEYDPFGSFASSNPANYSSGIYSEGAHRPASLAGTHSHTVGGSHQSTITRSRSPLALYGPPPVLSSSTNVYQPGVVTSARMFGHIGDRSRFQHTRPAQFSSHTSSPDAYGISSSSGTLTGFLPVESASVWQNSAPGTEPLYSAPSGSHGQQTPSLASDQQQRGTRPRKQPRRLTTREEANFQCEVRGCGKLFSRSYNYKAHMETHDEGREYPFPCQVPDCDRKFVRKTDLQRHHQSVHVKERNHKCDYCGRLFARKDTLRRHMDDGCSKRFDLGTLDIGADGISNTGSGSQNPAWQV</sequence>
<evidence type="ECO:0000313" key="8">
    <source>
        <dbReference type="Proteomes" id="UP000016923"/>
    </source>
</evidence>
<keyword evidence="2 4" id="KW-0863">Zinc-finger</keyword>
<dbReference type="Gene3D" id="3.30.160.60">
    <property type="entry name" value="Classic Zinc Finger"/>
    <property type="match status" value="3"/>
</dbReference>
<dbReference type="HOGENOM" id="CLU_049940_0_0_1"/>
<evidence type="ECO:0000256" key="4">
    <source>
        <dbReference type="PROSITE-ProRule" id="PRU00042"/>
    </source>
</evidence>
<reference evidence="7 8" key="1">
    <citation type="journal article" date="2013" name="BMC Genomics">
        <title>The genome and transcriptome of the pine saprophyte Ophiostoma piceae, and a comparison with the bark beetle-associated pine pathogen Grosmannia clavigera.</title>
        <authorList>
            <person name="Haridas S."/>
            <person name="Wang Y."/>
            <person name="Lim L."/>
            <person name="Massoumi Alamouti S."/>
            <person name="Jackman S."/>
            <person name="Docking R."/>
            <person name="Robertson G."/>
            <person name="Birol I."/>
            <person name="Bohlmann J."/>
            <person name="Breuil C."/>
        </authorList>
    </citation>
    <scope>NUCLEOTIDE SEQUENCE [LARGE SCALE GENOMIC DNA]</scope>
    <source>
        <strain evidence="7 8">UAMH 11346</strain>
    </source>
</reference>
<dbReference type="SMART" id="SM00355">
    <property type="entry name" value="ZnF_C2H2"/>
    <property type="match status" value="3"/>
</dbReference>
<name>S3CMR2_OPHP1</name>
<dbReference type="AlphaFoldDB" id="S3CMR2"/>
<dbReference type="VEuPathDB" id="FungiDB:F503_00525"/>
<accession>S3CMR2</accession>
<dbReference type="SUPFAM" id="SSF57667">
    <property type="entry name" value="beta-beta-alpha zinc fingers"/>
    <property type="match status" value="2"/>
</dbReference>
<feature type="domain" description="C2H2-type" evidence="6">
    <location>
        <begin position="274"/>
        <end position="303"/>
    </location>
</feature>
<organism evidence="7 8">
    <name type="scientific">Ophiostoma piceae (strain UAMH 11346)</name>
    <name type="common">Sap stain fungus</name>
    <dbReference type="NCBI Taxonomy" id="1262450"/>
    <lineage>
        <taxon>Eukaryota</taxon>
        <taxon>Fungi</taxon>
        <taxon>Dikarya</taxon>
        <taxon>Ascomycota</taxon>
        <taxon>Pezizomycotina</taxon>
        <taxon>Sordariomycetes</taxon>
        <taxon>Sordariomycetidae</taxon>
        <taxon>Ophiostomatales</taxon>
        <taxon>Ophiostomataceae</taxon>
        <taxon>Ophiostoma</taxon>
    </lineage>
</organism>
<feature type="domain" description="C2H2-type" evidence="6">
    <location>
        <begin position="337"/>
        <end position="356"/>
    </location>
</feature>
<dbReference type="InterPro" id="IPR036236">
    <property type="entry name" value="Znf_C2H2_sf"/>
</dbReference>
<dbReference type="PANTHER" id="PTHR23235">
    <property type="entry name" value="KRUEPPEL-LIKE TRANSCRIPTION FACTOR"/>
    <property type="match status" value="1"/>
</dbReference>
<gene>
    <name evidence="7" type="ORF">F503_00525</name>
</gene>
<dbReference type="Pfam" id="PF00096">
    <property type="entry name" value="zf-C2H2"/>
    <property type="match status" value="3"/>
</dbReference>
<feature type="compositionally biased region" description="Basic residues" evidence="5">
    <location>
        <begin position="257"/>
        <end position="266"/>
    </location>
</feature>
<keyword evidence="1" id="KW-0479">Metal-binding</keyword>
<feature type="domain" description="C2H2-type" evidence="6">
    <location>
        <begin position="306"/>
        <end position="336"/>
    </location>
</feature>
<dbReference type="EMBL" id="KE148150">
    <property type="protein sequence ID" value="EPE07803.1"/>
    <property type="molecule type" value="Genomic_DNA"/>
</dbReference>
<dbReference type="PROSITE" id="PS00028">
    <property type="entry name" value="ZINC_FINGER_C2H2_1"/>
    <property type="match status" value="2"/>
</dbReference>
<protein>
    <submittedName>
        <fullName evidence="7">Epithelial zinc-finger ezf protein</fullName>
    </submittedName>
</protein>
<dbReference type="InterPro" id="IPR013087">
    <property type="entry name" value="Znf_C2H2_type"/>
</dbReference>
<evidence type="ECO:0000256" key="2">
    <source>
        <dbReference type="ARBA" id="ARBA00022771"/>
    </source>
</evidence>
<evidence type="ECO:0000256" key="3">
    <source>
        <dbReference type="ARBA" id="ARBA00022833"/>
    </source>
</evidence>
<feature type="region of interest" description="Disordered" evidence="5">
    <location>
        <begin position="1"/>
        <end position="22"/>
    </location>
</feature>
<evidence type="ECO:0000259" key="6">
    <source>
        <dbReference type="PROSITE" id="PS50157"/>
    </source>
</evidence>
<dbReference type="GO" id="GO:0000978">
    <property type="term" value="F:RNA polymerase II cis-regulatory region sequence-specific DNA binding"/>
    <property type="evidence" value="ECO:0007669"/>
    <property type="project" value="TreeGrafter"/>
</dbReference>